<dbReference type="Gene3D" id="3.40.47.10">
    <property type="match status" value="1"/>
</dbReference>
<dbReference type="CDD" id="cd00833">
    <property type="entry name" value="PKS"/>
    <property type="match status" value="1"/>
</dbReference>
<dbReference type="SMART" id="SM00825">
    <property type="entry name" value="PKS_KS"/>
    <property type="match status" value="1"/>
</dbReference>
<evidence type="ECO:0000313" key="4">
    <source>
        <dbReference type="EMBL" id="ACJ67112.1"/>
    </source>
</evidence>
<dbReference type="Gene3D" id="3.30.70.3290">
    <property type="match status" value="1"/>
</dbReference>
<dbReference type="PROSITE" id="PS52004">
    <property type="entry name" value="KS3_2"/>
    <property type="match status" value="1"/>
</dbReference>
<feature type="non-terminal residue" evidence="4">
    <location>
        <position position="1"/>
    </location>
</feature>
<dbReference type="GO" id="GO:0044550">
    <property type="term" value="P:secondary metabolite biosynthetic process"/>
    <property type="evidence" value="ECO:0007669"/>
    <property type="project" value="TreeGrafter"/>
</dbReference>
<dbReference type="InterPro" id="IPR016039">
    <property type="entry name" value="Thiolase-like"/>
</dbReference>
<evidence type="ECO:0000256" key="2">
    <source>
        <dbReference type="ARBA" id="ARBA00022553"/>
    </source>
</evidence>
<dbReference type="InterPro" id="IPR014031">
    <property type="entry name" value="Ketoacyl_synth_C"/>
</dbReference>
<protein>
    <submittedName>
        <fullName evidence="4">Polyketide synthase</fullName>
    </submittedName>
</protein>
<evidence type="ECO:0000259" key="3">
    <source>
        <dbReference type="PROSITE" id="PS52004"/>
    </source>
</evidence>
<dbReference type="InterPro" id="IPR050091">
    <property type="entry name" value="PKS_NRPS_Biosynth_Enz"/>
</dbReference>
<dbReference type="PANTHER" id="PTHR43775:SF29">
    <property type="entry name" value="ASPERFURANONE POLYKETIDE SYNTHASE AFOG-RELATED"/>
    <property type="match status" value="1"/>
</dbReference>
<organism evidence="4">
    <name type="scientific">Pyrenula sp. BCC 12115</name>
    <dbReference type="NCBI Taxonomy" id="578095"/>
    <lineage>
        <taxon>Eukaryota</taxon>
        <taxon>Fungi</taxon>
        <taxon>Dikarya</taxon>
        <taxon>Ascomycota</taxon>
        <taxon>Pezizomycotina</taxon>
        <taxon>Eurotiomycetes</taxon>
        <taxon>Chaetothyriomycetidae</taxon>
        <taxon>Pyrenulales</taxon>
        <taxon>Pyrenulaceae</taxon>
        <taxon>Pyrenula</taxon>
    </lineage>
</organism>
<dbReference type="Pfam" id="PF02801">
    <property type="entry name" value="Ketoacyl-synt_C"/>
    <property type="match status" value="1"/>
</dbReference>
<dbReference type="InterPro" id="IPR020841">
    <property type="entry name" value="PKS_Beta-ketoAc_synthase_dom"/>
</dbReference>
<dbReference type="PANTHER" id="PTHR43775">
    <property type="entry name" value="FATTY ACID SYNTHASE"/>
    <property type="match status" value="1"/>
</dbReference>
<dbReference type="Pfam" id="PF16197">
    <property type="entry name" value="KAsynt_C_assoc"/>
    <property type="match status" value="1"/>
</dbReference>
<dbReference type="Gene3D" id="3.40.366.10">
    <property type="entry name" value="Malonyl-Coenzyme A Acyl Carrier Protein, domain 2"/>
    <property type="match status" value="1"/>
</dbReference>
<reference evidence="4" key="1">
    <citation type="journal article" date="2009" name="Appl. Environ. Microbiol.">
        <title>Insect-specific polyketide synthases (PKSs), potential PKS-nonribosomal peptide synthetase hybrids, and novel PKS clades in tropical fungi.</title>
        <authorList>
            <person name="Amnuaykanjanasin A."/>
            <person name="Phonghanpot S."/>
            <person name="Sengpanich N."/>
            <person name="Cheevadhanarak S."/>
            <person name="Tanticharoen M."/>
        </authorList>
    </citation>
    <scope>NUCLEOTIDE SEQUENCE</scope>
    <source>
        <strain evidence="4">BCC 12115</strain>
    </source>
</reference>
<name>B7TIV8_9EURO</name>
<keyword evidence="2" id="KW-0597">Phosphoprotein</keyword>
<evidence type="ECO:0000256" key="1">
    <source>
        <dbReference type="ARBA" id="ARBA00022450"/>
    </source>
</evidence>
<accession>B7TIV8</accession>
<dbReference type="EMBL" id="FJ227587">
    <property type="protein sequence ID" value="ACJ67112.1"/>
    <property type="molecule type" value="Genomic_DNA"/>
</dbReference>
<dbReference type="AlphaFoldDB" id="B7TIV8"/>
<sequence length="275" mass="29616">EGHGTGTPVGDSLEANALGNVFREHRPIDQPLYVGSVKPNIGHLEGASGIAGIIKTILVLERAVIPPVAGLITLNPRIDDEFLRIKLPLEAIAWPRLGLRRASVNSFGFGGSNAHAVLDDAYHYLRDHELVGNHCTTSVPPAAHSFEAVPLASRFGLPGAGRMLSPVKSSLSGPPFKLLVISAADEDGIKRTATAYAGHFSKMKFSDNQAGYNEYVENMVYTLATRRSGLHWKSYAIIDVSKPELHQLPTLLSKPMRAPAANKIGFVFSGHGAQW</sequence>
<proteinExistence type="predicted"/>
<feature type="domain" description="Ketosynthase family 3 (KS3)" evidence="3">
    <location>
        <begin position="1"/>
        <end position="120"/>
    </location>
</feature>
<dbReference type="SUPFAM" id="SSF53901">
    <property type="entry name" value="Thiolase-like"/>
    <property type="match status" value="1"/>
</dbReference>
<feature type="non-terminal residue" evidence="4">
    <location>
        <position position="275"/>
    </location>
</feature>
<dbReference type="InterPro" id="IPR001227">
    <property type="entry name" value="Ac_transferase_dom_sf"/>
</dbReference>
<dbReference type="GO" id="GO:0006633">
    <property type="term" value="P:fatty acid biosynthetic process"/>
    <property type="evidence" value="ECO:0007669"/>
    <property type="project" value="TreeGrafter"/>
</dbReference>
<keyword evidence="1" id="KW-0596">Phosphopantetheine</keyword>
<dbReference type="GO" id="GO:0004312">
    <property type="term" value="F:fatty acid synthase activity"/>
    <property type="evidence" value="ECO:0007669"/>
    <property type="project" value="TreeGrafter"/>
</dbReference>
<dbReference type="InterPro" id="IPR032821">
    <property type="entry name" value="PKS_assoc"/>
</dbReference>